<dbReference type="EMBL" id="JBHSWN010000001">
    <property type="protein sequence ID" value="MFC6791755.1"/>
    <property type="molecule type" value="Genomic_DNA"/>
</dbReference>
<evidence type="ECO:0000313" key="4">
    <source>
        <dbReference type="Proteomes" id="UP001596292"/>
    </source>
</evidence>
<evidence type="ECO:0000313" key="3">
    <source>
        <dbReference type="EMBL" id="MFC6791755.1"/>
    </source>
</evidence>
<dbReference type="RefSeq" id="WP_378972908.1">
    <property type="nucleotide sequence ID" value="NZ_JBHSWN010000001.1"/>
</dbReference>
<organism evidence="3 4">
    <name type="scientific">Methylobacterium komagatae</name>
    <dbReference type="NCBI Taxonomy" id="374425"/>
    <lineage>
        <taxon>Bacteria</taxon>
        <taxon>Pseudomonadati</taxon>
        <taxon>Pseudomonadota</taxon>
        <taxon>Alphaproteobacteria</taxon>
        <taxon>Hyphomicrobiales</taxon>
        <taxon>Methylobacteriaceae</taxon>
        <taxon>Methylobacterium</taxon>
    </lineage>
</organism>
<evidence type="ECO:0000259" key="2">
    <source>
        <dbReference type="Pfam" id="PF10108"/>
    </source>
</evidence>
<dbReference type="CDD" id="cd05782">
    <property type="entry name" value="DNA_polB_like1_exo"/>
    <property type="match status" value="1"/>
</dbReference>
<dbReference type="InterPro" id="IPR036397">
    <property type="entry name" value="RNaseH_sf"/>
</dbReference>
<comment type="caution">
    <text evidence="3">The sequence shown here is derived from an EMBL/GenBank/DDBJ whole genome shotgun (WGS) entry which is preliminary data.</text>
</comment>
<evidence type="ECO:0000256" key="1">
    <source>
        <dbReference type="SAM" id="MobiDB-lite"/>
    </source>
</evidence>
<keyword evidence="3" id="KW-0540">Nuclease</keyword>
<proteinExistence type="predicted"/>
<keyword evidence="3" id="KW-0269">Exonuclease</keyword>
<reference evidence="4" key="1">
    <citation type="journal article" date="2019" name="Int. J. Syst. Evol. Microbiol.">
        <title>The Global Catalogue of Microorganisms (GCM) 10K type strain sequencing project: providing services to taxonomists for standard genome sequencing and annotation.</title>
        <authorList>
            <consortium name="The Broad Institute Genomics Platform"/>
            <consortium name="The Broad Institute Genome Sequencing Center for Infectious Disease"/>
            <person name="Wu L."/>
            <person name="Ma J."/>
        </authorList>
    </citation>
    <scope>NUCLEOTIDE SEQUENCE [LARGE SCALE GENOMIC DNA]</scope>
    <source>
        <strain evidence="4">CCUG 48316</strain>
    </source>
</reference>
<dbReference type="Gene3D" id="3.30.420.10">
    <property type="entry name" value="Ribonuclease H-like superfamily/Ribonuclease H"/>
    <property type="match status" value="1"/>
</dbReference>
<feature type="compositionally biased region" description="Pro residues" evidence="1">
    <location>
        <begin position="11"/>
        <end position="23"/>
    </location>
</feature>
<dbReference type="InterPro" id="IPR012337">
    <property type="entry name" value="RNaseH-like_sf"/>
</dbReference>
<keyword evidence="3" id="KW-0378">Hydrolase</keyword>
<feature type="region of interest" description="Disordered" evidence="1">
    <location>
        <begin position="1"/>
        <end position="40"/>
    </location>
</feature>
<feature type="domain" description="Predicted 3'-5' exonuclease PolB-like" evidence="2">
    <location>
        <begin position="64"/>
        <end position="280"/>
    </location>
</feature>
<protein>
    <submittedName>
        <fullName evidence="3">3'-5' exonuclease</fullName>
    </submittedName>
</protein>
<sequence length="295" mass="32424">MKPNPTETAPSPGPASPIDPAPPRQRRGPARDRHGAPGTPDTLLCLDIETVADPGLPAIDSDTFPKPCRHQIVAISYVEARIAVDPATGYERYMVQQCRSGGNEDWDERRLLAAFWRFFAAGRYRIVSWNGRGFDLPVLQARALVHGIPVQAWYRRGDRWNGYESRYAPDWHTDLMDVLSGFGASPRMGLDECAVALGLPGKAGEHGAHVAGQITRGDLAGVRAYCECDTVNTMAVYVRHALLCGKTDVAGHDASMRSLVDYLASEGRTRPHLRTFLDRWMSSSRPAPMFVGKVA</sequence>
<dbReference type="Proteomes" id="UP001596292">
    <property type="component" value="Unassembled WGS sequence"/>
</dbReference>
<dbReference type="GO" id="GO:0004527">
    <property type="term" value="F:exonuclease activity"/>
    <property type="evidence" value="ECO:0007669"/>
    <property type="project" value="UniProtKB-KW"/>
</dbReference>
<dbReference type="InterPro" id="IPR019288">
    <property type="entry name" value="3'-5'_exonuclease_PolB-like"/>
</dbReference>
<dbReference type="SUPFAM" id="SSF53098">
    <property type="entry name" value="Ribonuclease H-like"/>
    <property type="match status" value="1"/>
</dbReference>
<accession>A0ABW2BNM6</accession>
<dbReference type="Pfam" id="PF10108">
    <property type="entry name" value="DNA_pol_B_exo2"/>
    <property type="match status" value="1"/>
</dbReference>
<name>A0ABW2BNM6_9HYPH</name>
<gene>
    <name evidence="3" type="ORF">ACFQE0_20460</name>
</gene>
<keyword evidence="4" id="KW-1185">Reference proteome</keyword>